<dbReference type="Proteomes" id="UP000191820">
    <property type="component" value="Chromosome"/>
</dbReference>
<dbReference type="InterPro" id="IPR001387">
    <property type="entry name" value="Cro/C1-type_HTH"/>
</dbReference>
<organism evidence="1 2">
    <name type="scientific">Shewanella japonica</name>
    <dbReference type="NCBI Taxonomy" id="93973"/>
    <lineage>
        <taxon>Bacteria</taxon>
        <taxon>Pseudomonadati</taxon>
        <taxon>Pseudomonadota</taxon>
        <taxon>Gammaproteobacteria</taxon>
        <taxon>Alteromonadales</taxon>
        <taxon>Shewanellaceae</taxon>
        <taxon>Shewanella</taxon>
    </lineage>
</organism>
<dbReference type="RefSeq" id="WP_055023406.1">
    <property type="nucleotide sequence ID" value="NZ_CP020472.1"/>
</dbReference>
<name>A0ABM6JMR3_9GAMM</name>
<dbReference type="Gene3D" id="1.10.260.40">
    <property type="entry name" value="lambda repressor-like DNA-binding domains"/>
    <property type="match status" value="1"/>
</dbReference>
<sequence length="269" mass="31266">MTTQLNEAVFCKENFATVLRQFRKSYRLSQQSLADDLATNHSLFKNINQSMVSLWEKGTILPSLNRRVGLANFFNQCYQYDEHELKVVIKARKHKTAINEKPNIYNYNINQIKEFWFDEMTEDEKALIYNAHASQSGYDFNETIEHIDCKRLKVVCFYYNNSIIGHLAFCAAQNGLIKLASVVAIDKNIKMNIFKFIQTLSSDLMLVIPSFIKYYSHMLNDIYLEEIKNDSPITLHAGKSEVVFNNPFVKHVLDGNDDLALLRFEQHND</sequence>
<evidence type="ECO:0000313" key="2">
    <source>
        <dbReference type="Proteomes" id="UP000191820"/>
    </source>
</evidence>
<dbReference type="EMBL" id="CP020472">
    <property type="protein sequence ID" value="ARD22774.1"/>
    <property type="molecule type" value="Genomic_DNA"/>
</dbReference>
<evidence type="ECO:0008006" key="3">
    <source>
        <dbReference type="Google" id="ProtNLM"/>
    </source>
</evidence>
<keyword evidence="2" id="KW-1185">Reference proteome</keyword>
<dbReference type="CDD" id="cd00093">
    <property type="entry name" value="HTH_XRE"/>
    <property type="match status" value="1"/>
</dbReference>
<protein>
    <recommendedName>
        <fullName evidence="3">XRE family transcriptional regulator</fullName>
    </recommendedName>
</protein>
<evidence type="ECO:0000313" key="1">
    <source>
        <dbReference type="EMBL" id="ARD22774.1"/>
    </source>
</evidence>
<gene>
    <name evidence="1" type="ORF">SJ2017_2484</name>
</gene>
<accession>A0ABM6JMR3</accession>
<reference evidence="1 2" key="1">
    <citation type="submission" date="2017-03" db="EMBL/GenBank/DDBJ databases">
        <title>Genome sequencing of Shewanella japonica KCTC 22435.</title>
        <authorList>
            <person name="Kim K.M."/>
        </authorList>
    </citation>
    <scope>NUCLEOTIDE SEQUENCE [LARGE SCALE GENOMIC DNA]</scope>
    <source>
        <strain evidence="1 2">KCTC 22435</strain>
    </source>
</reference>
<proteinExistence type="predicted"/>
<dbReference type="InterPro" id="IPR010982">
    <property type="entry name" value="Lambda_DNA-bd_dom_sf"/>
</dbReference>
<dbReference type="SUPFAM" id="SSF47413">
    <property type="entry name" value="lambda repressor-like DNA-binding domains"/>
    <property type="match status" value="1"/>
</dbReference>